<keyword evidence="23" id="KW-0804">Transcription</keyword>
<feature type="domain" description="Protein kinase" evidence="30">
    <location>
        <begin position="18"/>
        <end position="275"/>
    </location>
</feature>
<sequence length="275" mass="30870">MNTEYTPPPLPPPFAHSTPPPTLLAQGAEARLYKTTFLTPDTPAALKIRPTKPYRHELLDRRLTRQRVLHEARCLMKLVREGVSVPAVLALDWDPAMPATGERSVGAWLLMEWIDGLAVKHILERWEKWMKKSIATGDSNFNKEEEEIKVKELMKNIGRTVGGMHKVGVVHGDLTTSNMILRPVDPTPTGITELPSMTGDIVLIDFGLASMSSHEEDRAVDLYVLERAFGSTHPMTEDFFSEILDGYAESFKGAKLVLKKLEDVRMRGRKRSMLG</sequence>
<dbReference type="Gene3D" id="3.30.200.20">
    <property type="entry name" value="Phosphorylase Kinase, domain 1"/>
    <property type="match status" value="1"/>
</dbReference>
<dbReference type="GO" id="GO:0005829">
    <property type="term" value="C:cytosol"/>
    <property type="evidence" value="ECO:0007669"/>
    <property type="project" value="TreeGrafter"/>
</dbReference>
<dbReference type="PROSITE" id="PS00109">
    <property type="entry name" value="PROTEIN_KINASE_TYR"/>
    <property type="match status" value="1"/>
</dbReference>
<evidence type="ECO:0000256" key="2">
    <source>
        <dbReference type="ARBA" id="ARBA00004123"/>
    </source>
</evidence>
<comment type="catalytic activity">
    <reaction evidence="28">
        <text>L-seryl-[protein] + ATP = O-phospho-L-seryl-[protein] + ADP + H(+)</text>
        <dbReference type="Rhea" id="RHEA:17989"/>
        <dbReference type="Rhea" id="RHEA-COMP:9863"/>
        <dbReference type="Rhea" id="RHEA-COMP:11604"/>
        <dbReference type="ChEBI" id="CHEBI:15378"/>
        <dbReference type="ChEBI" id="CHEBI:29999"/>
        <dbReference type="ChEBI" id="CHEBI:30616"/>
        <dbReference type="ChEBI" id="CHEBI:83421"/>
        <dbReference type="ChEBI" id="CHEBI:456216"/>
        <dbReference type="EC" id="2.7.11.1"/>
    </reaction>
</comment>
<dbReference type="InterPro" id="IPR000719">
    <property type="entry name" value="Prot_kinase_dom"/>
</dbReference>
<evidence type="ECO:0000256" key="7">
    <source>
        <dbReference type="ARBA" id="ARBA00012513"/>
    </source>
</evidence>
<evidence type="ECO:0000256" key="9">
    <source>
        <dbReference type="ARBA" id="ARBA00019973"/>
    </source>
</evidence>
<evidence type="ECO:0000256" key="17">
    <source>
        <dbReference type="ARBA" id="ARBA00022777"/>
    </source>
</evidence>
<evidence type="ECO:0000256" key="28">
    <source>
        <dbReference type="ARBA" id="ARBA00048679"/>
    </source>
</evidence>
<dbReference type="GO" id="GO:0016787">
    <property type="term" value="F:hydrolase activity"/>
    <property type="evidence" value="ECO:0007669"/>
    <property type="project" value="UniProtKB-KW"/>
</dbReference>
<evidence type="ECO:0000256" key="25">
    <source>
        <dbReference type="ARBA" id="ARBA00030980"/>
    </source>
</evidence>
<keyword evidence="16" id="KW-0547">Nucleotide-binding</keyword>
<evidence type="ECO:0000256" key="5">
    <source>
        <dbReference type="ARBA" id="ARBA00010630"/>
    </source>
</evidence>
<dbReference type="PANTHER" id="PTHR12209">
    <property type="entry name" value="NON-SPECIFIC SERINE/THREONINE PROTEIN KINASE"/>
    <property type="match status" value="1"/>
</dbReference>
<dbReference type="GO" id="GO:0005634">
    <property type="term" value="C:nucleus"/>
    <property type="evidence" value="ECO:0007669"/>
    <property type="project" value="UniProtKB-SubCell"/>
</dbReference>
<dbReference type="GO" id="GO:0004674">
    <property type="term" value="F:protein serine/threonine kinase activity"/>
    <property type="evidence" value="ECO:0007669"/>
    <property type="project" value="UniProtKB-KW"/>
</dbReference>
<keyword evidence="18" id="KW-0378">Hydrolase</keyword>
<evidence type="ECO:0000256" key="12">
    <source>
        <dbReference type="ARBA" id="ARBA00022527"/>
    </source>
</evidence>
<evidence type="ECO:0000256" key="16">
    <source>
        <dbReference type="ARBA" id="ARBA00022741"/>
    </source>
</evidence>
<keyword evidence="12" id="KW-0723">Serine/threonine-protein kinase</keyword>
<keyword evidence="13" id="KW-0597">Phosphoprotein</keyword>
<dbReference type="PROSITE" id="PS50011">
    <property type="entry name" value="PROTEIN_KINASE_DOM"/>
    <property type="match status" value="1"/>
</dbReference>
<keyword evidence="17" id="KW-0418">Kinase</keyword>
<dbReference type="Pfam" id="PF06293">
    <property type="entry name" value="Kdo"/>
    <property type="match status" value="1"/>
</dbReference>
<comment type="function">
    <text evidence="1">Component of the EKC/KEOPS complex that is required for the formation of a threonylcarbamoyl group on adenosine at position 37 (t(6)A37) in tRNAs that read codons beginning with adenine. The complex is probably involved in the transfer of the threonylcarbamoyl moiety of threonylcarbamoyl-AMP (TC-AMP) to the N6 group of A37. BUD32 has ATPase activity in the context of the EKC/KEOPS complex and likely plays a supporting role to the catalytic subunit KAE1. The EKC/KEOPS complex also promotes both telomere uncapping and telomere elongation. The complex is required for efficient recruitment of transcriptional coactivators.</text>
</comment>
<feature type="region of interest" description="Disordered" evidence="29">
    <location>
        <begin position="1"/>
        <end position="20"/>
    </location>
</feature>
<gene>
    <name evidence="31" type="ORF">GQ26_0071590</name>
</gene>
<reference evidence="31" key="1">
    <citation type="journal article" date="2014" name="PLoS Genet.">
        <title>Signature Gene Expression Reveals Novel Clues to the Molecular Mechanisms of Dimorphic Transition in Penicillium marneffei.</title>
        <authorList>
            <person name="Yang E."/>
            <person name="Wang G."/>
            <person name="Cai J."/>
            <person name="Woo P.C."/>
            <person name="Lau S.K."/>
            <person name="Yuen K.-Y."/>
            <person name="Chow W.-N."/>
            <person name="Lin X."/>
        </authorList>
    </citation>
    <scope>NUCLEOTIDE SEQUENCE [LARGE SCALE GENOMIC DNA]</scope>
    <source>
        <strain evidence="31">PM1</strain>
    </source>
</reference>
<keyword evidence="21" id="KW-0805">Transcription regulation</keyword>
<evidence type="ECO:0000256" key="19">
    <source>
        <dbReference type="ARBA" id="ARBA00022840"/>
    </source>
</evidence>
<comment type="subunit">
    <text evidence="6">Component of the EKC/KEOPS complex composed of at least BUD32, CGI121, GON7, KAE1 and PCC1; the whole complex dimerizes.</text>
</comment>
<evidence type="ECO:0000256" key="13">
    <source>
        <dbReference type="ARBA" id="ARBA00022553"/>
    </source>
</evidence>
<protein>
    <recommendedName>
        <fullName evidence="9">EKC/KEOPS complex subunit BUD32</fullName>
        <ecNumber evidence="7">2.7.11.1</ecNumber>
    </recommendedName>
    <alternativeName>
        <fullName evidence="25 26">Atypical Serine/threonine protein kinase BUD32</fullName>
    </alternativeName>
    <alternativeName>
        <fullName evidence="8">EKC/KEOPS complex subunit bud32</fullName>
    </alternativeName>
</protein>
<dbReference type="NCBIfam" id="TIGR03724">
    <property type="entry name" value="arch_bud32"/>
    <property type="match status" value="1"/>
</dbReference>
<evidence type="ECO:0000259" key="30">
    <source>
        <dbReference type="PROSITE" id="PS50011"/>
    </source>
</evidence>
<evidence type="ECO:0000256" key="22">
    <source>
        <dbReference type="ARBA" id="ARBA00023159"/>
    </source>
</evidence>
<evidence type="ECO:0000256" key="21">
    <source>
        <dbReference type="ARBA" id="ARBA00023015"/>
    </source>
</evidence>
<organism evidence="31">
    <name type="scientific">Talaromyces marneffei PM1</name>
    <dbReference type="NCBI Taxonomy" id="1077442"/>
    <lineage>
        <taxon>Eukaryota</taxon>
        <taxon>Fungi</taxon>
        <taxon>Dikarya</taxon>
        <taxon>Ascomycota</taxon>
        <taxon>Pezizomycotina</taxon>
        <taxon>Eurotiomycetes</taxon>
        <taxon>Eurotiomycetidae</taxon>
        <taxon>Eurotiales</taxon>
        <taxon>Trichocomaceae</taxon>
        <taxon>Talaromyces</taxon>
        <taxon>Talaromyces sect. Talaromyces</taxon>
    </lineage>
</organism>
<keyword evidence="22" id="KW-0010">Activator</keyword>
<dbReference type="GO" id="GO:0070525">
    <property type="term" value="P:tRNA threonylcarbamoyladenosine metabolic process"/>
    <property type="evidence" value="ECO:0007669"/>
    <property type="project" value="TreeGrafter"/>
</dbReference>
<comment type="subcellular location">
    <subcellularLocation>
        <location evidence="4">Chromosome</location>
        <location evidence="4">Telomere</location>
    </subcellularLocation>
    <subcellularLocation>
        <location evidence="3">Cytoplasm</location>
    </subcellularLocation>
    <subcellularLocation>
        <location evidence="2">Nucleus</location>
    </subcellularLocation>
</comment>
<dbReference type="InterPro" id="IPR011009">
    <property type="entry name" value="Kinase-like_dom_sf"/>
</dbReference>
<evidence type="ECO:0000256" key="1">
    <source>
        <dbReference type="ARBA" id="ARBA00003747"/>
    </source>
</evidence>
<evidence type="ECO:0000256" key="20">
    <source>
        <dbReference type="ARBA" id="ARBA00022895"/>
    </source>
</evidence>
<keyword evidence="11" id="KW-0963">Cytoplasm</keyword>
<keyword evidence="14" id="KW-0808">Transferase</keyword>
<dbReference type="EC" id="2.7.11.1" evidence="7"/>
<keyword evidence="20" id="KW-0779">Telomere</keyword>
<evidence type="ECO:0000256" key="14">
    <source>
        <dbReference type="ARBA" id="ARBA00022679"/>
    </source>
</evidence>
<evidence type="ECO:0000256" key="6">
    <source>
        <dbReference type="ARBA" id="ARBA00011534"/>
    </source>
</evidence>
<evidence type="ECO:0000256" key="27">
    <source>
        <dbReference type="ARBA" id="ARBA00047899"/>
    </source>
</evidence>
<evidence type="ECO:0000256" key="3">
    <source>
        <dbReference type="ARBA" id="ARBA00004496"/>
    </source>
</evidence>
<accession>A0A093VKA7</accession>
<evidence type="ECO:0000256" key="11">
    <source>
        <dbReference type="ARBA" id="ARBA00022490"/>
    </source>
</evidence>
<name>A0A093VKA7_TALMA</name>
<dbReference type="InterPro" id="IPR008266">
    <property type="entry name" value="Tyr_kinase_AS"/>
</dbReference>
<evidence type="ECO:0000313" key="31">
    <source>
        <dbReference type="EMBL" id="KFX50429.1"/>
    </source>
</evidence>
<dbReference type="GO" id="GO:0008033">
    <property type="term" value="P:tRNA processing"/>
    <property type="evidence" value="ECO:0007669"/>
    <property type="project" value="UniProtKB-KW"/>
</dbReference>
<evidence type="ECO:0000256" key="24">
    <source>
        <dbReference type="ARBA" id="ARBA00023242"/>
    </source>
</evidence>
<dbReference type="GO" id="GO:0005524">
    <property type="term" value="F:ATP binding"/>
    <property type="evidence" value="ECO:0007669"/>
    <property type="project" value="UniProtKB-KW"/>
</dbReference>
<dbReference type="GO" id="GO:0000781">
    <property type="term" value="C:chromosome, telomeric region"/>
    <property type="evidence" value="ECO:0007669"/>
    <property type="project" value="UniProtKB-SubCell"/>
</dbReference>
<evidence type="ECO:0000256" key="10">
    <source>
        <dbReference type="ARBA" id="ARBA00022454"/>
    </source>
</evidence>
<keyword evidence="10" id="KW-0158">Chromosome</keyword>
<dbReference type="EMBL" id="JPOX01000007">
    <property type="protein sequence ID" value="KFX50429.1"/>
    <property type="molecule type" value="Genomic_DNA"/>
</dbReference>
<evidence type="ECO:0000256" key="29">
    <source>
        <dbReference type="SAM" id="MobiDB-lite"/>
    </source>
</evidence>
<keyword evidence="24" id="KW-0539">Nucleus</keyword>
<evidence type="ECO:0000256" key="4">
    <source>
        <dbReference type="ARBA" id="ARBA00004574"/>
    </source>
</evidence>
<comment type="catalytic activity">
    <reaction evidence="27">
        <text>L-threonyl-[protein] + ATP = O-phospho-L-threonyl-[protein] + ADP + H(+)</text>
        <dbReference type="Rhea" id="RHEA:46608"/>
        <dbReference type="Rhea" id="RHEA-COMP:11060"/>
        <dbReference type="Rhea" id="RHEA-COMP:11605"/>
        <dbReference type="ChEBI" id="CHEBI:15378"/>
        <dbReference type="ChEBI" id="CHEBI:30013"/>
        <dbReference type="ChEBI" id="CHEBI:30616"/>
        <dbReference type="ChEBI" id="CHEBI:61977"/>
        <dbReference type="ChEBI" id="CHEBI:456216"/>
        <dbReference type="EC" id="2.7.11.1"/>
    </reaction>
</comment>
<evidence type="ECO:0000256" key="26">
    <source>
        <dbReference type="ARBA" id="ARBA00033194"/>
    </source>
</evidence>
<dbReference type="FunFam" id="1.10.510.10:FF:000845">
    <property type="entry name" value="Probable bifunctional tRNA threonylcarbamoyladenosine biosynthesis protein"/>
    <property type="match status" value="1"/>
</dbReference>
<proteinExistence type="inferred from homology"/>
<evidence type="ECO:0000256" key="15">
    <source>
        <dbReference type="ARBA" id="ARBA00022694"/>
    </source>
</evidence>
<dbReference type="PANTHER" id="PTHR12209:SF0">
    <property type="entry name" value="EKC_KEOPS COMPLEX SUBUNIT TP53RK"/>
    <property type="match status" value="1"/>
</dbReference>
<keyword evidence="19" id="KW-0067">ATP-binding</keyword>
<dbReference type="FunFam" id="3.30.200.20:FF:000603">
    <property type="entry name" value="EKC/KEOPS complex subunit bud32"/>
    <property type="match status" value="1"/>
</dbReference>
<comment type="similarity">
    <text evidence="5">Belongs to the protein kinase superfamily. BUD32 family.</text>
</comment>
<evidence type="ECO:0000256" key="23">
    <source>
        <dbReference type="ARBA" id="ARBA00023163"/>
    </source>
</evidence>
<dbReference type="HOGENOM" id="CLU_063953_1_0_1"/>
<keyword evidence="15" id="KW-0819">tRNA processing</keyword>
<dbReference type="SUPFAM" id="SSF56112">
    <property type="entry name" value="Protein kinase-like (PK-like)"/>
    <property type="match status" value="1"/>
</dbReference>
<evidence type="ECO:0000256" key="18">
    <source>
        <dbReference type="ARBA" id="ARBA00022801"/>
    </source>
</evidence>
<dbReference type="eggNOG" id="KOG3087">
    <property type="taxonomic scope" value="Eukaryota"/>
</dbReference>
<evidence type="ECO:0000256" key="8">
    <source>
        <dbReference type="ARBA" id="ARBA00013948"/>
    </source>
</evidence>
<comment type="caution">
    <text evidence="31">The sequence shown here is derived from an EMBL/GenBank/DDBJ whole genome shotgun (WGS) entry which is preliminary data.</text>
</comment>
<dbReference type="Gene3D" id="1.10.510.10">
    <property type="entry name" value="Transferase(Phosphotransferase) domain 1"/>
    <property type="match status" value="1"/>
</dbReference>
<dbReference type="AlphaFoldDB" id="A0A093VKA7"/>
<dbReference type="GO" id="GO:0000408">
    <property type="term" value="C:EKC/KEOPS complex"/>
    <property type="evidence" value="ECO:0007669"/>
    <property type="project" value="TreeGrafter"/>
</dbReference>
<dbReference type="InterPro" id="IPR022495">
    <property type="entry name" value="Bud32"/>
</dbReference>